<reference evidence="1 2" key="2">
    <citation type="journal article" date="2010" name="BMC Genomics">
        <title>The genome of Geobacter bemidjiensis, exemplar for the subsurface clade of Geobacter species that predominate in Fe(III)-reducing subsurface environments.</title>
        <authorList>
            <person name="Aklujkar M."/>
            <person name="Young N.D."/>
            <person name="Holmes D."/>
            <person name="Chavan M."/>
            <person name="Risso C."/>
            <person name="Kiss H.E."/>
            <person name="Han C.S."/>
            <person name="Land M.L."/>
            <person name="Lovley D.R."/>
        </authorList>
    </citation>
    <scope>NUCLEOTIDE SEQUENCE [LARGE SCALE GENOMIC DNA]</scope>
    <source>
        <strain evidence="2">ATCC BAA-1014 / DSM 16622 / JCM 12645 / Bem</strain>
    </source>
</reference>
<proteinExistence type="predicted"/>
<evidence type="ECO:0000313" key="1">
    <source>
        <dbReference type="EMBL" id="ACH39045.1"/>
    </source>
</evidence>
<accession>B5ECL0</accession>
<dbReference type="RefSeq" id="WP_012530466.1">
    <property type="nucleotide sequence ID" value="NC_011146.1"/>
</dbReference>
<protein>
    <submittedName>
        <fullName evidence="1">Uncharacterized protein</fullName>
    </submittedName>
</protein>
<evidence type="ECO:0000313" key="2">
    <source>
        <dbReference type="Proteomes" id="UP000008825"/>
    </source>
</evidence>
<keyword evidence="2" id="KW-1185">Reference proteome</keyword>
<reference evidence="1 2" key="1">
    <citation type="submission" date="2008-07" db="EMBL/GenBank/DDBJ databases">
        <title>Complete sequence of Geobacter bemidjiensis BEM.</title>
        <authorList>
            <consortium name="US DOE Joint Genome Institute"/>
            <person name="Lucas S."/>
            <person name="Copeland A."/>
            <person name="Lapidus A."/>
            <person name="Glavina del Rio T."/>
            <person name="Dalin E."/>
            <person name="Tice H."/>
            <person name="Bruce D."/>
            <person name="Goodwin L."/>
            <person name="Pitluck S."/>
            <person name="Kiss H."/>
            <person name="Brettin T."/>
            <person name="Detter J.C."/>
            <person name="Han C."/>
            <person name="Kuske C.R."/>
            <person name="Schmutz J."/>
            <person name="Larimer F."/>
            <person name="Land M."/>
            <person name="Hauser L."/>
            <person name="Kyrpides N."/>
            <person name="Lykidis A."/>
            <person name="Lovley D."/>
            <person name="Richardson P."/>
        </authorList>
    </citation>
    <scope>NUCLEOTIDE SEQUENCE [LARGE SCALE GENOMIC DNA]</scope>
    <source>
        <strain evidence="2">ATCC BAA-1014 / DSM 16622 / JCM 12645 / Bem</strain>
    </source>
</reference>
<gene>
    <name evidence="1" type="ordered locus">Gbem_2032</name>
</gene>
<dbReference type="EMBL" id="CP001124">
    <property type="protein sequence ID" value="ACH39045.1"/>
    <property type="molecule type" value="Genomic_DNA"/>
</dbReference>
<sequence length="92" mass="10474">MHEIGAMITKRLKEALPEAKVLWEREPPPDGLRGGVLSAELKNRKFTMQFAGPAQEVVAESLELSLVEQVVDDFLDFFARSIYPKEKFTRII</sequence>
<dbReference type="HOGENOM" id="CLU_2409086_0_0_7"/>
<dbReference type="KEGG" id="gbm:Gbem_2032"/>
<dbReference type="OrthoDB" id="5397552at2"/>
<name>B5ECL0_CITBB</name>
<dbReference type="AlphaFoldDB" id="B5ECL0"/>
<organism evidence="1 2">
    <name type="scientific">Citrifermentans bemidjiense (strain ATCC BAA-1014 / DSM 16622 / JCM 12645 / Bem)</name>
    <name type="common">Geobacter bemidjiensis</name>
    <dbReference type="NCBI Taxonomy" id="404380"/>
    <lineage>
        <taxon>Bacteria</taxon>
        <taxon>Pseudomonadati</taxon>
        <taxon>Thermodesulfobacteriota</taxon>
        <taxon>Desulfuromonadia</taxon>
        <taxon>Geobacterales</taxon>
        <taxon>Geobacteraceae</taxon>
        <taxon>Citrifermentans</taxon>
    </lineage>
</organism>
<dbReference type="Proteomes" id="UP000008825">
    <property type="component" value="Chromosome"/>
</dbReference>